<organism evidence="2 3">
    <name type="scientific">Fasciola gigantica</name>
    <name type="common">Giant liver fluke</name>
    <dbReference type="NCBI Taxonomy" id="46835"/>
    <lineage>
        <taxon>Eukaryota</taxon>
        <taxon>Metazoa</taxon>
        <taxon>Spiralia</taxon>
        <taxon>Lophotrochozoa</taxon>
        <taxon>Platyhelminthes</taxon>
        <taxon>Trematoda</taxon>
        <taxon>Digenea</taxon>
        <taxon>Plagiorchiida</taxon>
        <taxon>Echinostomata</taxon>
        <taxon>Echinostomatoidea</taxon>
        <taxon>Fasciolidae</taxon>
        <taxon>Fasciola</taxon>
    </lineage>
</organism>
<evidence type="ECO:0000256" key="1">
    <source>
        <dbReference type="SAM" id="MobiDB-lite"/>
    </source>
</evidence>
<keyword evidence="3" id="KW-1185">Reference proteome</keyword>
<gene>
    <name evidence="2" type="ORF">FGIG_02126</name>
</gene>
<evidence type="ECO:0000313" key="3">
    <source>
        <dbReference type="Proteomes" id="UP000316759"/>
    </source>
</evidence>
<protein>
    <submittedName>
        <fullName evidence="2">Uncharacterized protein</fullName>
    </submittedName>
</protein>
<evidence type="ECO:0000313" key="2">
    <source>
        <dbReference type="EMBL" id="TPP64603.1"/>
    </source>
</evidence>
<feature type="region of interest" description="Disordered" evidence="1">
    <location>
        <begin position="1"/>
        <end position="57"/>
    </location>
</feature>
<accession>A0A504YTL2</accession>
<proteinExistence type="predicted"/>
<reference evidence="2 3" key="1">
    <citation type="submission" date="2019-04" db="EMBL/GenBank/DDBJ databases">
        <title>Annotation for the trematode Fasciola gigantica.</title>
        <authorList>
            <person name="Choi Y.-J."/>
        </authorList>
    </citation>
    <scope>NUCLEOTIDE SEQUENCE [LARGE SCALE GENOMIC DNA]</scope>
    <source>
        <strain evidence="2">Uganda_cow_1</strain>
    </source>
</reference>
<sequence length="91" mass="10428">MQKSQTKSLEDDETPTSSEQVNSSDVTPVLGSTLDWRSVNNQNHQPNPPVPVPDKITSKSNYKRWEKQNEIYLRIFPREQTCGSNLQPPCR</sequence>
<dbReference type="EMBL" id="SUNJ01004233">
    <property type="protein sequence ID" value="TPP64603.1"/>
    <property type="molecule type" value="Genomic_DNA"/>
</dbReference>
<feature type="compositionally biased region" description="Polar residues" evidence="1">
    <location>
        <begin position="15"/>
        <end position="26"/>
    </location>
</feature>
<dbReference type="Proteomes" id="UP000316759">
    <property type="component" value="Unassembled WGS sequence"/>
</dbReference>
<comment type="caution">
    <text evidence="2">The sequence shown here is derived from an EMBL/GenBank/DDBJ whole genome shotgun (WGS) entry which is preliminary data.</text>
</comment>
<name>A0A504YTL2_FASGI</name>
<dbReference type="AlphaFoldDB" id="A0A504YTL2"/>